<protein>
    <submittedName>
        <fullName evidence="2">Uncharacterized protein</fullName>
    </submittedName>
</protein>
<evidence type="ECO:0000313" key="2">
    <source>
        <dbReference type="EMBL" id="KAF0902586.1"/>
    </source>
</evidence>
<evidence type="ECO:0000256" key="1">
    <source>
        <dbReference type="SAM" id="MobiDB-lite"/>
    </source>
</evidence>
<accession>A0A6G1CR27</accession>
<organism evidence="2 3">
    <name type="scientific">Oryza meyeriana var. granulata</name>
    <dbReference type="NCBI Taxonomy" id="110450"/>
    <lineage>
        <taxon>Eukaryota</taxon>
        <taxon>Viridiplantae</taxon>
        <taxon>Streptophyta</taxon>
        <taxon>Embryophyta</taxon>
        <taxon>Tracheophyta</taxon>
        <taxon>Spermatophyta</taxon>
        <taxon>Magnoliopsida</taxon>
        <taxon>Liliopsida</taxon>
        <taxon>Poales</taxon>
        <taxon>Poaceae</taxon>
        <taxon>BOP clade</taxon>
        <taxon>Oryzoideae</taxon>
        <taxon>Oryzeae</taxon>
        <taxon>Oryzinae</taxon>
        <taxon>Oryza</taxon>
        <taxon>Oryza meyeriana</taxon>
    </lineage>
</organism>
<gene>
    <name evidence="2" type="ORF">E2562_018080</name>
</gene>
<sequence>MDGSWGDVIEEDIVEEDAERKMEGKLNQTWKEEVMKESENNELDLPKGDDERVQLVGSEDLVESQESDNSFARTARGVHYNAGGGSIRREEEPQA</sequence>
<dbReference type="AlphaFoldDB" id="A0A6G1CR27"/>
<comment type="caution">
    <text evidence="2">The sequence shown here is derived from an EMBL/GenBank/DDBJ whole genome shotgun (WGS) entry which is preliminary data.</text>
</comment>
<proteinExistence type="predicted"/>
<keyword evidence="3" id="KW-1185">Reference proteome</keyword>
<evidence type="ECO:0000313" key="3">
    <source>
        <dbReference type="Proteomes" id="UP000479710"/>
    </source>
</evidence>
<reference evidence="2 3" key="1">
    <citation type="submission" date="2019-11" db="EMBL/GenBank/DDBJ databases">
        <title>Whole genome sequence of Oryza granulata.</title>
        <authorList>
            <person name="Li W."/>
        </authorList>
    </citation>
    <scope>NUCLEOTIDE SEQUENCE [LARGE SCALE GENOMIC DNA]</scope>
    <source>
        <strain evidence="3">cv. Menghai</strain>
        <tissue evidence="2">Leaf</tissue>
    </source>
</reference>
<dbReference type="Proteomes" id="UP000479710">
    <property type="component" value="Unassembled WGS sequence"/>
</dbReference>
<name>A0A6G1CR27_9ORYZ</name>
<dbReference type="EMBL" id="SPHZ02000008">
    <property type="protein sequence ID" value="KAF0902586.1"/>
    <property type="molecule type" value="Genomic_DNA"/>
</dbReference>
<feature type="region of interest" description="Disordered" evidence="1">
    <location>
        <begin position="60"/>
        <end position="95"/>
    </location>
</feature>